<feature type="transmembrane region" description="Helical" evidence="2">
    <location>
        <begin position="474"/>
        <end position="501"/>
    </location>
</feature>
<organism evidence="3 4">
    <name type="scientific">Aquisphaera giovannonii</name>
    <dbReference type="NCBI Taxonomy" id="406548"/>
    <lineage>
        <taxon>Bacteria</taxon>
        <taxon>Pseudomonadati</taxon>
        <taxon>Planctomycetota</taxon>
        <taxon>Planctomycetia</taxon>
        <taxon>Isosphaerales</taxon>
        <taxon>Isosphaeraceae</taxon>
        <taxon>Aquisphaera</taxon>
    </lineage>
</organism>
<dbReference type="Gene3D" id="3.30.70.1430">
    <property type="entry name" value="Multidrug efflux transporter AcrB pore domain"/>
    <property type="match status" value="2"/>
</dbReference>
<dbReference type="PANTHER" id="PTHR32063:SF8">
    <property type="entry name" value="CATION EFFLUX PROTEIN"/>
    <property type="match status" value="1"/>
</dbReference>
<feature type="transmembrane region" description="Helical" evidence="2">
    <location>
        <begin position="968"/>
        <end position="987"/>
    </location>
</feature>
<protein>
    <submittedName>
        <fullName evidence="3">Cobalt-zinc-cadmium resistance protein CzcA</fullName>
    </submittedName>
</protein>
<dbReference type="Proteomes" id="UP000324233">
    <property type="component" value="Chromosome"/>
</dbReference>
<dbReference type="Gene3D" id="3.30.70.1440">
    <property type="entry name" value="Multidrug efflux transporter AcrB pore domain"/>
    <property type="match status" value="1"/>
</dbReference>
<dbReference type="KEGG" id="agv:OJF2_36430"/>
<gene>
    <name evidence="3" type="primary">czcA_9</name>
    <name evidence="3" type="ORF">OJF2_36430</name>
</gene>
<feature type="transmembrane region" description="Helical" evidence="2">
    <location>
        <begin position="23"/>
        <end position="40"/>
    </location>
</feature>
<dbReference type="OrthoDB" id="9757876at2"/>
<evidence type="ECO:0000256" key="1">
    <source>
        <dbReference type="SAM" id="MobiDB-lite"/>
    </source>
</evidence>
<reference evidence="3 4" key="1">
    <citation type="submission" date="2019-08" db="EMBL/GenBank/DDBJ databases">
        <title>Deep-cultivation of Planctomycetes and their phenomic and genomic characterization uncovers novel biology.</title>
        <authorList>
            <person name="Wiegand S."/>
            <person name="Jogler M."/>
            <person name="Boedeker C."/>
            <person name="Pinto D."/>
            <person name="Vollmers J."/>
            <person name="Rivas-Marin E."/>
            <person name="Kohn T."/>
            <person name="Peeters S.H."/>
            <person name="Heuer A."/>
            <person name="Rast P."/>
            <person name="Oberbeckmann S."/>
            <person name="Bunk B."/>
            <person name="Jeske O."/>
            <person name="Meyerdierks A."/>
            <person name="Storesund J.E."/>
            <person name="Kallscheuer N."/>
            <person name="Luecker S."/>
            <person name="Lage O.M."/>
            <person name="Pohl T."/>
            <person name="Merkel B.J."/>
            <person name="Hornburger P."/>
            <person name="Mueller R.-W."/>
            <person name="Bruemmer F."/>
            <person name="Labrenz M."/>
            <person name="Spormann A.M."/>
            <person name="Op den Camp H."/>
            <person name="Overmann J."/>
            <person name="Amann R."/>
            <person name="Jetten M.S.M."/>
            <person name="Mascher T."/>
            <person name="Medema M.H."/>
            <person name="Devos D.P."/>
            <person name="Kaster A.-K."/>
            <person name="Ovreas L."/>
            <person name="Rohde M."/>
            <person name="Galperin M.Y."/>
            <person name="Jogler C."/>
        </authorList>
    </citation>
    <scope>NUCLEOTIDE SEQUENCE [LARGE SCALE GENOMIC DNA]</scope>
    <source>
        <strain evidence="3 4">OJF2</strain>
    </source>
</reference>
<keyword evidence="2" id="KW-1133">Transmembrane helix</keyword>
<dbReference type="PANTHER" id="PTHR32063">
    <property type="match status" value="1"/>
</dbReference>
<accession>A0A5B9W3D0</accession>
<dbReference type="InterPro" id="IPR001036">
    <property type="entry name" value="Acrflvin-R"/>
</dbReference>
<feature type="transmembrane region" description="Helical" evidence="2">
    <location>
        <begin position="369"/>
        <end position="390"/>
    </location>
</feature>
<dbReference type="Pfam" id="PF00873">
    <property type="entry name" value="ACR_tran"/>
    <property type="match status" value="2"/>
</dbReference>
<dbReference type="SUPFAM" id="SSF82866">
    <property type="entry name" value="Multidrug efflux transporter AcrB transmembrane domain"/>
    <property type="match status" value="2"/>
</dbReference>
<feature type="transmembrane region" description="Helical" evidence="2">
    <location>
        <begin position="908"/>
        <end position="930"/>
    </location>
</feature>
<evidence type="ECO:0000256" key="2">
    <source>
        <dbReference type="SAM" id="Phobius"/>
    </source>
</evidence>
<dbReference type="EMBL" id="CP042997">
    <property type="protein sequence ID" value="QEH35098.1"/>
    <property type="molecule type" value="Genomic_DNA"/>
</dbReference>
<keyword evidence="4" id="KW-1185">Reference proteome</keyword>
<dbReference type="Gene3D" id="3.30.70.1320">
    <property type="entry name" value="Multidrug efflux transporter AcrB pore domain like"/>
    <property type="match status" value="1"/>
</dbReference>
<feature type="region of interest" description="Disordered" evidence="1">
    <location>
        <begin position="1076"/>
        <end position="1125"/>
    </location>
</feature>
<feature type="compositionally biased region" description="Gly residues" evidence="1">
    <location>
        <begin position="1103"/>
        <end position="1113"/>
    </location>
</feature>
<dbReference type="SUPFAM" id="SSF82693">
    <property type="entry name" value="Multidrug efflux transporter AcrB pore domain, PN1, PN2, PC1 and PC2 subdomains"/>
    <property type="match status" value="2"/>
</dbReference>
<proteinExistence type="predicted"/>
<dbReference type="Gene3D" id="3.30.2090.10">
    <property type="entry name" value="Multidrug efflux transporter AcrB TolC docking domain, DN and DC subdomains"/>
    <property type="match status" value="2"/>
</dbReference>
<feature type="transmembrane region" description="Helical" evidence="2">
    <location>
        <begin position="936"/>
        <end position="956"/>
    </location>
</feature>
<keyword evidence="2" id="KW-0472">Membrane</keyword>
<keyword evidence="2" id="KW-0812">Transmembrane</keyword>
<feature type="transmembrane region" description="Helical" evidence="2">
    <location>
        <begin position="529"/>
        <end position="552"/>
    </location>
</feature>
<dbReference type="GO" id="GO:0042910">
    <property type="term" value="F:xenobiotic transmembrane transporter activity"/>
    <property type="evidence" value="ECO:0007669"/>
    <property type="project" value="TreeGrafter"/>
</dbReference>
<dbReference type="PRINTS" id="PR00702">
    <property type="entry name" value="ACRIFLAVINRP"/>
</dbReference>
<feature type="transmembrane region" description="Helical" evidence="2">
    <location>
        <begin position="1012"/>
        <end position="1031"/>
    </location>
</feature>
<dbReference type="Gene3D" id="1.20.1640.10">
    <property type="entry name" value="Multidrug efflux transporter AcrB transmembrane domain"/>
    <property type="match status" value="2"/>
</dbReference>
<evidence type="ECO:0000313" key="4">
    <source>
        <dbReference type="Proteomes" id="UP000324233"/>
    </source>
</evidence>
<feature type="compositionally biased region" description="Basic and acidic residues" evidence="1">
    <location>
        <begin position="1114"/>
        <end position="1125"/>
    </location>
</feature>
<dbReference type="SUPFAM" id="SSF82714">
    <property type="entry name" value="Multidrug efflux transporter AcrB TolC docking domain, DN and DC subdomains"/>
    <property type="match status" value="1"/>
</dbReference>
<feature type="transmembrane region" description="Helical" evidence="2">
    <location>
        <begin position="1043"/>
        <end position="1067"/>
    </location>
</feature>
<sequence length="1125" mass="121609">MAEGSTRRSGSANPTVLAMDHPVTLMMVVLGLISLGMLAYNKMRVDIFPSLNTPKIYVFFDFIGMSPDQIEGFIVNELELYFQYVDGIQDIKSRNIQQVGLIELGFFNGTEMGQAMAQVVAMSDRAMAWMPPGALPPMIMRMDAGSVPIGYLVFNSEGDKTSIGAMGDLAQNVIRPLVQKNVPGTVAISPFGPNMRSIVIDVDPRKLLQYNLNPQDLIEALAQGNVVIPAGNLYIKDSMPIVHNNATVVDVHKLGDIPIKLGQNVYMRDVATIRDDTDITYGYALVNGKKAIHLPIIKKDTGSTLTVVADVHKAMPQFRAAVPPDVKISFEFDESPTVVHAVESVATEGAIGAGLTGLMILLFLRDLRSVIVVVCNIPLALIGSLFGLWVTGNTINIMSLGGMALAIGILVDEATVTIENTHVQMARTPRVATAVLHASNATAVPRLLALLCILSVFIPAFIMEDPLRSLFMPLTLAVGFAMVSSYLLSSTFVPIMSVYLLKHKAHEDAGGGLFGRVERAYKGMVEWLLGFRLILVGAYLAACVAVLAILGLQVGQELFPQIDSGEFVLRFRPPPGSNFELTREMGLQCLKEIEREAGQGQVEISMGFVGQVAPNFGINNMVLFMRGPDDGQLRVKLVESTDIKLDAFRERLRQVLPERVGAWMASRLEQGGGTGGLPPDQAKKLADQCTFGFEPGDIVSQVMSFGSSRPIAVRIIGTDYGDVRKHAEAVAARLKGTAHLRDVNFEQTLDYPSVEIEIDRELAGLVGITPMHVKRALVMATSSTRFSNLNYWINDKTGFDYLVQLQVPPLQLDKPEDIEELPLESVNPLVPLMVRDVLKDGRVHTSVRPGEYDRDMSQRFLTVLANVEGEDLGRAARRVRQAVDSLGEPPRGVRVEEQGSLPQMTQMFTSLGIGLGVAVFVIVVLLTAYFQSPRLAIISVGAVPGVLAGIVTMLLLTNTTLNIESFMGSIMCLGVSVSNSVMMVTFMDEHWKAGKPSAEAALLGASERLRPILMTACAMTVGMVPMALALEKGSQMEAPLGRAVIGGLVMSTFATLIVLPSIFALVIGRRQPASPSIYPGNPESPHFDPEMDLLEGEGEGNGHENGNGNGNGYDGHHEAGGPEGS</sequence>
<evidence type="ECO:0000313" key="3">
    <source>
        <dbReference type="EMBL" id="QEH35098.1"/>
    </source>
</evidence>
<name>A0A5B9W3D0_9BACT</name>
<dbReference type="RefSeq" id="WP_148594940.1">
    <property type="nucleotide sequence ID" value="NZ_CP042997.1"/>
</dbReference>
<dbReference type="InterPro" id="IPR027463">
    <property type="entry name" value="AcrB_DN_DC_subdom"/>
</dbReference>
<feature type="transmembrane region" description="Helical" evidence="2">
    <location>
        <begin position="443"/>
        <end position="462"/>
    </location>
</feature>
<dbReference type="AlphaFoldDB" id="A0A5B9W3D0"/>
<dbReference type="GO" id="GO:0005886">
    <property type="term" value="C:plasma membrane"/>
    <property type="evidence" value="ECO:0007669"/>
    <property type="project" value="TreeGrafter"/>
</dbReference>